<dbReference type="Pfam" id="PF25872">
    <property type="entry name" value="HTH_77"/>
    <property type="match status" value="1"/>
</dbReference>
<dbReference type="SMART" id="SM01043">
    <property type="entry name" value="BTAD"/>
    <property type="match status" value="1"/>
</dbReference>
<dbReference type="SMART" id="SM00862">
    <property type="entry name" value="Trans_reg_C"/>
    <property type="match status" value="1"/>
</dbReference>
<comment type="caution">
    <text evidence="6">The sequence shown here is derived from an EMBL/GenBank/DDBJ whole genome shotgun (WGS) entry which is preliminary data.</text>
</comment>
<evidence type="ECO:0000259" key="5">
    <source>
        <dbReference type="SMART" id="SM01043"/>
    </source>
</evidence>
<dbReference type="InterPro" id="IPR019734">
    <property type="entry name" value="TPR_rpt"/>
</dbReference>
<keyword evidence="7" id="KW-1185">Reference proteome</keyword>
<dbReference type="Pfam" id="PF03704">
    <property type="entry name" value="BTAD"/>
    <property type="match status" value="1"/>
</dbReference>
<dbReference type="InterPro" id="IPR016032">
    <property type="entry name" value="Sig_transdc_resp-reg_C-effctor"/>
</dbReference>
<accession>A0ABV6QTI1</accession>
<dbReference type="Gene3D" id="1.25.40.10">
    <property type="entry name" value="Tetratricopeptide repeat domain"/>
    <property type="match status" value="3"/>
</dbReference>
<dbReference type="InterPro" id="IPR027417">
    <property type="entry name" value="P-loop_NTPase"/>
</dbReference>
<dbReference type="Proteomes" id="UP001589890">
    <property type="component" value="Unassembled WGS sequence"/>
</dbReference>
<organism evidence="6 7">
    <name type="scientific">Kribbella deserti</name>
    <dbReference type="NCBI Taxonomy" id="1926257"/>
    <lineage>
        <taxon>Bacteria</taxon>
        <taxon>Bacillati</taxon>
        <taxon>Actinomycetota</taxon>
        <taxon>Actinomycetes</taxon>
        <taxon>Propionibacteriales</taxon>
        <taxon>Kribbellaceae</taxon>
        <taxon>Kribbella</taxon>
    </lineage>
</organism>
<dbReference type="SUPFAM" id="SSF46894">
    <property type="entry name" value="C-terminal effector domain of the bipartite response regulators"/>
    <property type="match status" value="1"/>
</dbReference>
<sequence>MRFGVLGPVAVWSADGEAVRIPERKVRLLLADLLVHAGQPVSVDRLTNDLYDVGAGDRLPADPGGALQGKISRLRQALGDTARDLVVSQPPGYALRTEAIDAKEFRSLLAQARTLAAPEARIELLDQALALWRGPAYADFADLAFVQAEAAGLEEDRLLAIEDRAEALLAVGRHQALPGELASLVNAHPLRERLQASYLLALYRIGRQSEALNGYDDLRRELADELGLDPGKALTDLHQGMLRQDPALNIPTAAPVAGGPGRQPKPGGSGPTRRRSNLPVALTELVGRADAVRQVGELVANRRLVTLIGPGGVGKTRLAIESARASGYDAWLVELAGLDRDAPPASIADAIIAALAVHDDPTRAASGSSQEVLIDALGNRELLLVLDNCEHVIGSAAVIAEQLLQATPGSRLLATSQEPLALTGESVWSVPPLDLPAGENPLASGAVGLFLARSGLGPELSPGDLEAVLEICRRLDGIPLALELAAARVRGLGLTELAARLDDRFRTLTAGHRTGPARQQTLRATIEWSWQLLTEPEQVVLRRLAIHADSFTLTSAEVIAASNQTLDVLELLPRLVDRSLVSRVDGSRFRLLASVRAYGLEQLTTAGELEETRQRHLRHYTELAEEAVPHLHSAGQLEWLERLDGDLAELCAGFDDAARRQDTRQALRLVGALVWYWFLRGRLSEADRALRAALELPSADPETQALRQRVEVWHTGLGLLRGDSSMPEKLVAECKEARDLWFLAFANRGFGDPVVTARLTDQALTGVRATADRWGIAATLALRATLERANGDLAAARRDAEEAVAIYRELGDRWGLLKSTGTLAELAEIAGDYDQARALHSDGQRLAEELGLWSEVSFKLSGLGRIALLTGDFAAAGELHTQALRLAVDEGDQVAEEFATVGLALAARRQGDLDSAEAKLRTWLDWLDRVDGEPGLALALAELGFIAELRSRPAEAFELHRQSLAAAERIGDPRAIALATEGLAGAHALTGDYAQAAVLLDQATALRESVGAPLPPAERHDVNRITARLTTTAATP</sequence>
<feature type="domain" description="Bacterial transcriptional activator" evidence="5">
    <location>
        <begin position="100"/>
        <end position="242"/>
    </location>
</feature>
<dbReference type="InterPro" id="IPR058852">
    <property type="entry name" value="HTH_77"/>
</dbReference>
<protein>
    <submittedName>
        <fullName evidence="6">BTAD domain-containing putative transcriptional regulator</fullName>
    </submittedName>
</protein>
<dbReference type="CDD" id="cd15831">
    <property type="entry name" value="BTAD"/>
    <property type="match status" value="1"/>
</dbReference>
<dbReference type="InterPro" id="IPR011990">
    <property type="entry name" value="TPR-like_helical_dom_sf"/>
</dbReference>
<feature type="domain" description="OmpR/PhoB-type" evidence="4">
    <location>
        <begin position="16"/>
        <end position="95"/>
    </location>
</feature>
<evidence type="ECO:0000313" key="7">
    <source>
        <dbReference type="Proteomes" id="UP001589890"/>
    </source>
</evidence>
<dbReference type="Gene3D" id="1.10.10.10">
    <property type="entry name" value="Winged helix-like DNA-binding domain superfamily/Winged helix DNA-binding domain"/>
    <property type="match status" value="1"/>
</dbReference>
<dbReference type="InterPro" id="IPR005158">
    <property type="entry name" value="BTAD"/>
</dbReference>
<evidence type="ECO:0000256" key="2">
    <source>
        <dbReference type="ARBA" id="ARBA00023125"/>
    </source>
</evidence>
<dbReference type="Gene3D" id="3.40.50.300">
    <property type="entry name" value="P-loop containing nucleotide triphosphate hydrolases"/>
    <property type="match status" value="1"/>
</dbReference>
<evidence type="ECO:0000256" key="1">
    <source>
        <dbReference type="ARBA" id="ARBA00005820"/>
    </source>
</evidence>
<dbReference type="EMBL" id="JBHLTC010000036">
    <property type="protein sequence ID" value="MFC0627946.1"/>
    <property type="molecule type" value="Genomic_DNA"/>
</dbReference>
<reference evidence="6 7" key="1">
    <citation type="submission" date="2024-09" db="EMBL/GenBank/DDBJ databases">
        <authorList>
            <person name="Sun Q."/>
            <person name="Mori K."/>
        </authorList>
    </citation>
    <scope>NUCLEOTIDE SEQUENCE [LARGE SCALE GENOMIC DNA]</scope>
    <source>
        <strain evidence="6 7">CGMCC 1.15906</strain>
    </source>
</reference>
<dbReference type="RefSeq" id="WP_380053253.1">
    <property type="nucleotide sequence ID" value="NZ_JBHLTC010000036.1"/>
</dbReference>
<evidence type="ECO:0000259" key="4">
    <source>
        <dbReference type="SMART" id="SM00862"/>
    </source>
</evidence>
<dbReference type="SUPFAM" id="SSF48452">
    <property type="entry name" value="TPR-like"/>
    <property type="match status" value="3"/>
</dbReference>
<keyword evidence="2" id="KW-0238">DNA-binding</keyword>
<dbReference type="SMART" id="SM00028">
    <property type="entry name" value="TPR"/>
    <property type="match status" value="5"/>
</dbReference>
<dbReference type="SUPFAM" id="SSF52540">
    <property type="entry name" value="P-loop containing nucleoside triphosphate hydrolases"/>
    <property type="match status" value="1"/>
</dbReference>
<evidence type="ECO:0000256" key="3">
    <source>
        <dbReference type="SAM" id="MobiDB-lite"/>
    </source>
</evidence>
<proteinExistence type="inferred from homology"/>
<dbReference type="InterPro" id="IPR036388">
    <property type="entry name" value="WH-like_DNA-bd_sf"/>
</dbReference>
<name>A0ABV6QTI1_9ACTN</name>
<dbReference type="PANTHER" id="PTHR47691">
    <property type="entry name" value="REGULATOR-RELATED"/>
    <property type="match status" value="1"/>
</dbReference>
<dbReference type="PRINTS" id="PR00364">
    <property type="entry name" value="DISEASERSIST"/>
</dbReference>
<comment type="similarity">
    <text evidence="1">Belongs to the AfsR/DnrI/RedD regulatory family.</text>
</comment>
<feature type="region of interest" description="Disordered" evidence="3">
    <location>
        <begin position="248"/>
        <end position="277"/>
    </location>
</feature>
<dbReference type="PANTHER" id="PTHR47691:SF3">
    <property type="entry name" value="HTH-TYPE TRANSCRIPTIONAL REGULATOR RV0890C-RELATED"/>
    <property type="match status" value="1"/>
</dbReference>
<evidence type="ECO:0000313" key="6">
    <source>
        <dbReference type="EMBL" id="MFC0627946.1"/>
    </source>
</evidence>
<dbReference type="InterPro" id="IPR001867">
    <property type="entry name" value="OmpR/PhoB-type_DNA-bd"/>
</dbReference>
<gene>
    <name evidence="6" type="ORF">ACFFGN_27990</name>
</gene>